<dbReference type="PROSITE" id="PS51900">
    <property type="entry name" value="CB"/>
    <property type="match status" value="1"/>
</dbReference>
<keyword evidence="1" id="KW-0229">DNA integration</keyword>
<name>A0ABQ1N741_9BACT</name>
<feature type="domain" description="Core-binding (CB)" evidence="4">
    <location>
        <begin position="3"/>
        <end position="87"/>
    </location>
</feature>
<evidence type="ECO:0000259" key="4">
    <source>
        <dbReference type="PROSITE" id="PS51900"/>
    </source>
</evidence>
<keyword evidence="2 3" id="KW-0238">DNA-binding</keyword>
<comment type="caution">
    <text evidence="5">The sequence shown here is derived from an EMBL/GenBank/DDBJ whole genome shotgun (WGS) entry which is preliminary data.</text>
</comment>
<dbReference type="SUPFAM" id="SSF56349">
    <property type="entry name" value="DNA breaking-rejoining enzymes"/>
    <property type="match status" value="1"/>
</dbReference>
<dbReference type="InterPro" id="IPR010998">
    <property type="entry name" value="Integrase_recombinase_N"/>
</dbReference>
<dbReference type="InterPro" id="IPR011010">
    <property type="entry name" value="DNA_brk_join_enz"/>
</dbReference>
<dbReference type="RefSeq" id="WP_188467912.1">
    <property type="nucleotide sequence ID" value="NZ_BAABHU010000033.1"/>
</dbReference>
<keyword evidence="6" id="KW-1185">Reference proteome</keyword>
<dbReference type="EMBL" id="BMEC01000033">
    <property type="protein sequence ID" value="GGC56735.1"/>
    <property type="molecule type" value="Genomic_DNA"/>
</dbReference>
<evidence type="ECO:0000256" key="1">
    <source>
        <dbReference type="ARBA" id="ARBA00022908"/>
    </source>
</evidence>
<dbReference type="InterPro" id="IPR044068">
    <property type="entry name" value="CB"/>
</dbReference>
<dbReference type="Gene3D" id="1.10.150.130">
    <property type="match status" value="1"/>
</dbReference>
<dbReference type="Pfam" id="PF02899">
    <property type="entry name" value="Phage_int_SAM_1"/>
    <property type="match status" value="1"/>
</dbReference>
<reference evidence="6" key="1">
    <citation type="journal article" date="2019" name="Int. J. Syst. Evol. Microbiol.">
        <title>The Global Catalogue of Microorganisms (GCM) 10K type strain sequencing project: providing services to taxonomists for standard genome sequencing and annotation.</title>
        <authorList>
            <consortium name="The Broad Institute Genomics Platform"/>
            <consortium name="The Broad Institute Genome Sequencing Center for Infectious Disease"/>
            <person name="Wu L."/>
            <person name="Ma J."/>
        </authorList>
    </citation>
    <scope>NUCLEOTIDE SEQUENCE [LARGE SCALE GENOMIC DNA]</scope>
    <source>
        <strain evidence="6">CGMCC 1.10832</strain>
    </source>
</reference>
<accession>A0ABQ1N741</accession>
<evidence type="ECO:0000256" key="2">
    <source>
        <dbReference type="ARBA" id="ARBA00023125"/>
    </source>
</evidence>
<dbReference type="Proteomes" id="UP000636010">
    <property type="component" value="Unassembled WGS sequence"/>
</dbReference>
<organism evidence="5 6">
    <name type="scientific">Marivirga lumbricoides</name>
    <dbReference type="NCBI Taxonomy" id="1046115"/>
    <lineage>
        <taxon>Bacteria</taxon>
        <taxon>Pseudomonadati</taxon>
        <taxon>Bacteroidota</taxon>
        <taxon>Cytophagia</taxon>
        <taxon>Cytophagales</taxon>
        <taxon>Marivirgaceae</taxon>
        <taxon>Marivirga</taxon>
    </lineage>
</organism>
<protein>
    <recommendedName>
        <fullName evidence="4">Core-binding (CB) domain-containing protein</fullName>
    </recommendedName>
</protein>
<sequence>MNKDKDILTTGFRSYLESKGYTNSGIEGRLTVLKRYRRWLEEERLEAEQVTYNDLLGFMKWCKSKGAIQRTIQNYIGVIKHLYEHLIREGKVERNPATDIEVKGIKRKILYHILEPHELHALYNLSCHIITAKAEQGNIGHVSVPRLKNIRALQVRSERH</sequence>
<gene>
    <name evidence="5" type="ORF">GCM10011506_48010</name>
</gene>
<proteinExistence type="predicted"/>
<evidence type="ECO:0000313" key="5">
    <source>
        <dbReference type="EMBL" id="GGC56735.1"/>
    </source>
</evidence>
<evidence type="ECO:0000313" key="6">
    <source>
        <dbReference type="Proteomes" id="UP000636010"/>
    </source>
</evidence>
<evidence type="ECO:0000256" key="3">
    <source>
        <dbReference type="PROSITE-ProRule" id="PRU01248"/>
    </source>
</evidence>
<dbReference type="InterPro" id="IPR004107">
    <property type="entry name" value="Integrase_SAM-like_N"/>
</dbReference>